<feature type="region of interest" description="Disordered" evidence="1">
    <location>
        <begin position="256"/>
        <end position="347"/>
    </location>
</feature>
<keyword evidence="4" id="KW-1185">Reference proteome</keyword>
<accession>A0A822YBH6</accession>
<feature type="region of interest" description="Disordered" evidence="1">
    <location>
        <begin position="410"/>
        <end position="434"/>
    </location>
</feature>
<dbReference type="AlphaFoldDB" id="A0A822YBH6"/>
<evidence type="ECO:0000256" key="1">
    <source>
        <dbReference type="SAM" id="MobiDB-lite"/>
    </source>
</evidence>
<evidence type="ECO:0000313" key="4">
    <source>
        <dbReference type="Proteomes" id="UP000607653"/>
    </source>
</evidence>
<dbReference type="InterPro" id="IPR004238">
    <property type="entry name" value="ECP63-like_dom"/>
</dbReference>
<feature type="compositionally biased region" description="Polar residues" evidence="1">
    <location>
        <begin position="232"/>
        <end position="241"/>
    </location>
</feature>
<feature type="compositionally biased region" description="Basic and acidic residues" evidence="1">
    <location>
        <begin position="257"/>
        <end position="307"/>
    </location>
</feature>
<organism evidence="3 4">
    <name type="scientific">Nelumbo nucifera</name>
    <name type="common">Sacred lotus</name>
    <dbReference type="NCBI Taxonomy" id="4432"/>
    <lineage>
        <taxon>Eukaryota</taxon>
        <taxon>Viridiplantae</taxon>
        <taxon>Streptophyta</taxon>
        <taxon>Embryophyta</taxon>
        <taxon>Tracheophyta</taxon>
        <taxon>Spermatophyta</taxon>
        <taxon>Magnoliopsida</taxon>
        <taxon>Proteales</taxon>
        <taxon>Nelumbonaceae</taxon>
        <taxon>Nelumbo</taxon>
    </lineage>
</organism>
<feature type="compositionally biased region" description="Basic and acidic residues" evidence="1">
    <location>
        <begin position="1"/>
        <end position="29"/>
    </location>
</feature>
<dbReference type="Gene3D" id="6.10.140.1430">
    <property type="match status" value="2"/>
</dbReference>
<feature type="compositionally biased region" description="Basic and acidic residues" evidence="1">
    <location>
        <begin position="163"/>
        <end position="186"/>
    </location>
</feature>
<dbReference type="Proteomes" id="UP000607653">
    <property type="component" value="Unassembled WGS sequence"/>
</dbReference>
<evidence type="ECO:0000259" key="2">
    <source>
        <dbReference type="Pfam" id="PF02987"/>
    </source>
</evidence>
<dbReference type="EMBL" id="DUZY01000002">
    <property type="protein sequence ID" value="DAD28659.1"/>
    <property type="molecule type" value="Genomic_DNA"/>
</dbReference>
<gene>
    <name evidence="3" type="ORF">HUJ06_030127</name>
</gene>
<feature type="region of interest" description="Disordered" evidence="1">
    <location>
        <begin position="1"/>
        <end position="116"/>
    </location>
</feature>
<feature type="compositionally biased region" description="Basic and acidic residues" evidence="1">
    <location>
        <begin position="317"/>
        <end position="332"/>
    </location>
</feature>
<dbReference type="Pfam" id="PF02987">
    <property type="entry name" value="LEA_4"/>
    <property type="match status" value="1"/>
</dbReference>
<feature type="domain" description="Late embryogenesis abundant protein ECP63-like" evidence="2">
    <location>
        <begin position="178"/>
        <end position="218"/>
    </location>
</feature>
<dbReference type="PANTHER" id="PTHR47877:SF4">
    <property type="entry name" value="LATE EMBRYOGENESIS ABUNDANT PROTEIN ECP63"/>
    <property type="match status" value="1"/>
</dbReference>
<feature type="region of interest" description="Disordered" evidence="1">
    <location>
        <begin position="223"/>
        <end position="244"/>
    </location>
</feature>
<feature type="compositionally biased region" description="Acidic residues" evidence="1">
    <location>
        <begin position="30"/>
        <end position="41"/>
    </location>
</feature>
<protein>
    <recommendedName>
        <fullName evidence="2">Late embryogenesis abundant protein ECP63-like domain-containing protein</fullName>
    </recommendedName>
</protein>
<feature type="compositionally biased region" description="Basic and acidic residues" evidence="1">
    <location>
        <begin position="75"/>
        <end position="116"/>
    </location>
</feature>
<proteinExistence type="predicted"/>
<feature type="region of interest" description="Disordered" evidence="1">
    <location>
        <begin position="362"/>
        <end position="384"/>
    </location>
</feature>
<sequence length="434" mass="46254">MASRQAKEERAERAARVAASELKDVRNRDYDDELAGADFDQDQPQQRRGLLGSIQEGTSNVLKAVQGAVTGKSQEAADRTREGAEAVGERARETKDAAGDRTKQAADAAGDRARGAKDYVAGKAGETRDAAAGVTRKAVDTAAGGAQQAKDKMGEFRDYTAEKARETKDATVDRTGDAADKARQGRDAAMNKMGEYKDYTADKAKQGKDATMEKMGEYRDYTAEKAKEGKDSTTGAITNLKDTAAGATRRAMGFLTGRKDDANQQEADTEKTAKKLGEAEEAARQKIEDLRLRGEEYKNEAERKAAEARTTAGSKAGDVRGTIDPKAGDASDRGTGSAGRGNIFSPIGNVAGAIKDKLIGPKEVVKHRTEHSGEEGGGERIRIEVETAPIETGEAERLAENRLKASDQMAGQTFNDVGPLGGEGTGRTDRQGKM</sequence>
<name>A0A822YBH6_NELNU</name>
<feature type="region of interest" description="Disordered" evidence="1">
    <location>
        <begin position="163"/>
        <end position="193"/>
    </location>
</feature>
<reference evidence="3 4" key="1">
    <citation type="journal article" date="2020" name="Mol. Biol. Evol.">
        <title>Distinct Expression and Methylation Patterns for Genes with Different Fates following a Single Whole-Genome Duplication in Flowering Plants.</title>
        <authorList>
            <person name="Shi T."/>
            <person name="Rahmani R.S."/>
            <person name="Gugger P.F."/>
            <person name="Wang M."/>
            <person name="Li H."/>
            <person name="Zhang Y."/>
            <person name="Li Z."/>
            <person name="Wang Q."/>
            <person name="Van de Peer Y."/>
            <person name="Marchal K."/>
            <person name="Chen J."/>
        </authorList>
    </citation>
    <scope>NUCLEOTIDE SEQUENCE [LARGE SCALE GENOMIC DNA]</scope>
    <source>
        <tissue evidence="3">Leaf</tissue>
    </source>
</reference>
<evidence type="ECO:0000313" key="3">
    <source>
        <dbReference type="EMBL" id="DAD28659.1"/>
    </source>
</evidence>
<comment type="caution">
    <text evidence="3">The sequence shown here is derived from an EMBL/GenBank/DDBJ whole genome shotgun (WGS) entry which is preliminary data.</text>
</comment>
<dbReference type="PANTHER" id="PTHR47877">
    <property type="entry name" value="LATE EMBRYOGENESIS ABUNDANT DOMAIN-CONTAINING PROTEIN / LEA DOMAIN-CONTAINING PROTEIN"/>
    <property type="match status" value="1"/>
</dbReference>